<reference evidence="3 4" key="1">
    <citation type="submission" date="2020-12" db="EMBL/GenBank/DDBJ databases">
        <title>FDA dAtabase for Regulatory Grade micrObial Sequences (FDA-ARGOS): Supporting development and validation of Infectious Disease Dx tests.</title>
        <authorList>
            <person name="Minogue T."/>
            <person name="Wolcott M."/>
            <person name="Wasieloski L."/>
            <person name="Aguilar W."/>
            <person name="Moore D."/>
            <person name="Jaissle J."/>
            <person name="Tallon L."/>
            <person name="Sadzewicz L."/>
            <person name="Zhao X."/>
            <person name="Boylan J."/>
            <person name="Ott S."/>
            <person name="Bowen H."/>
            <person name="Vavikolanu K."/>
            <person name="Mehta A."/>
            <person name="Aluvathingal J."/>
            <person name="Nadendla S."/>
            <person name="Yan Y."/>
            <person name="Sichtig H."/>
        </authorList>
    </citation>
    <scope>NUCLEOTIDE SEQUENCE [LARGE SCALE GENOMIC DNA]</scope>
    <source>
        <strain evidence="3 4">FDAARGOS_949</strain>
    </source>
</reference>
<organism evidence="3 4">
    <name type="scientific">Burkholderia glumae</name>
    <name type="common">Pseudomonas glumae</name>
    <dbReference type="NCBI Taxonomy" id="337"/>
    <lineage>
        <taxon>Bacteria</taxon>
        <taxon>Pseudomonadati</taxon>
        <taxon>Pseudomonadota</taxon>
        <taxon>Betaproteobacteria</taxon>
        <taxon>Burkholderiales</taxon>
        <taxon>Burkholderiaceae</taxon>
        <taxon>Burkholderia</taxon>
    </lineage>
</organism>
<dbReference type="SUPFAM" id="SSF69255">
    <property type="entry name" value="gp5 N-terminal domain-like"/>
    <property type="match status" value="1"/>
</dbReference>
<dbReference type="Proteomes" id="UP000594892">
    <property type="component" value="Chromosome 2"/>
</dbReference>
<name>A0AAQ0BUQ1_BURGL</name>
<dbReference type="AlphaFoldDB" id="A0AAQ0BUQ1"/>
<gene>
    <name evidence="3" type="ORF">I6H06_13225</name>
</gene>
<evidence type="ECO:0000259" key="2">
    <source>
        <dbReference type="Pfam" id="PF04717"/>
    </source>
</evidence>
<dbReference type="InterPro" id="IPR037026">
    <property type="entry name" value="Vgr_OB-fold_dom_sf"/>
</dbReference>
<evidence type="ECO:0000313" key="4">
    <source>
        <dbReference type="Proteomes" id="UP000594892"/>
    </source>
</evidence>
<sequence length="239" mass="24029">MSYPALANAIRQQALGTHGLASLPQLATISSYDPNRHAVKVVIQPVDPTVGEAESNWMPLGAIGIGSGWGVAVGPKLGDQVLVVYEGGDFSSGTVVARVFSIAQPAPAVPSGEIWAVHEKGQFLKLTNDGKLTANDAAGSTVVMNGDGTGTVAFAGGLKVNADTIINGTLTVTETITGEAGITITGENPTGAASTITGDFKIVGDIDSTGSITNNGKHVDSTHVHSNGNGGANTGTPVS</sequence>
<dbReference type="GeneID" id="45698718"/>
<protein>
    <recommendedName>
        <fullName evidence="2">Gp5/Type VI secretion system Vgr protein OB-fold domain-containing protein</fullName>
    </recommendedName>
</protein>
<proteinExistence type="predicted"/>
<feature type="domain" description="Gp5/Type VI secretion system Vgr protein OB-fold" evidence="2">
    <location>
        <begin position="28"/>
        <end position="99"/>
    </location>
</feature>
<dbReference type="EMBL" id="CP065601">
    <property type="protein sequence ID" value="QPQ93236.1"/>
    <property type="molecule type" value="Genomic_DNA"/>
</dbReference>
<dbReference type="Gene3D" id="2.40.50.230">
    <property type="entry name" value="Gp5 N-terminal domain"/>
    <property type="match status" value="1"/>
</dbReference>
<dbReference type="Pfam" id="PF04717">
    <property type="entry name" value="Phage_base_V"/>
    <property type="match status" value="1"/>
</dbReference>
<accession>A0AAQ0BUQ1</accession>
<evidence type="ECO:0000313" key="3">
    <source>
        <dbReference type="EMBL" id="QPQ93236.1"/>
    </source>
</evidence>
<evidence type="ECO:0000256" key="1">
    <source>
        <dbReference type="SAM" id="MobiDB-lite"/>
    </source>
</evidence>
<dbReference type="InterPro" id="IPR006531">
    <property type="entry name" value="Gp5/Vgr_OB"/>
</dbReference>
<dbReference type="RefSeq" id="WP_015876023.1">
    <property type="nucleotide sequence ID" value="NZ_CP033641.1"/>
</dbReference>
<feature type="region of interest" description="Disordered" evidence="1">
    <location>
        <begin position="214"/>
        <end position="239"/>
    </location>
</feature>